<comment type="caution">
    <text evidence="1">The sequence shown here is derived from an EMBL/GenBank/DDBJ whole genome shotgun (WGS) entry which is preliminary data.</text>
</comment>
<name>A0A395ILY2_9HELO</name>
<reference evidence="1 2" key="1">
    <citation type="submission" date="2018-06" db="EMBL/GenBank/DDBJ databases">
        <title>Genome Sequence of the Brown Rot Fungal Pathogen Monilinia fructigena.</title>
        <authorList>
            <person name="Landi L."/>
            <person name="De Miccolis Angelini R.M."/>
            <person name="Pollastro S."/>
            <person name="Abate D."/>
            <person name="Faretra F."/>
            <person name="Romanazzi G."/>
        </authorList>
    </citation>
    <scope>NUCLEOTIDE SEQUENCE [LARGE SCALE GENOMIC DNA]</scope>
    <source>
        <strain evidence="1 2">Mfrg269</strain>
    </source>
</reference>
<accession>A0A395ILY2</accession>
<sequence length="116" mass="13257">MNPRVNLRELLFPFQKVHIHLSFFMKITMIMALAADKSHEAGFDSVMDDSRIICQIIRKIYAEQTDLDQYEDIAKPDYNQYDYNFTSDSDDEEGVGGASLISSLSSTHLETTQPKC</sequence>
<dbReference type="EMBL" id="QKRW01000039">
    <property type="protein sequence ID" value="RAL60538.1"/>
    <property type="molecule type" value="Genomic_DNA"/>
</dbReference>
<keyword evidence="2" id="KW-1185">Reference proteome</keyword>
<evidence type="ECO:0000313" key="2">
    <source>
        <dbReference type="Proteomes" id="UP000249056"/>
    </source>
</evidence>
<organism evidence="1 2">
    <name type="scientific">Monilinia fructigena</name>
    <dbReference type="NCBI Taxonomy" id="38457"/>
    <lineage>
        <taxon>Eukaryota</taxon>
        <taxon>Fungi</taxon>
        <taxon>Dikarya</taxon>
        <taxon>Ascomycota</taxon>
        <taxon>Pezizomycotina</taxon>
        <taxon>Leotiomycetes</taxon>
        <taxon>Helotiales</taxon>
        <taxon>Sclerotiniaceae</taxon>
        <taxon>Monilinia</taxon>
    </lineage>
</organism>
<gene>
    <name evidence="1" type="ORF">DID88_009734</name>
</gene>
<protein>
    <submittedName>
        <fullName evidence="1">Uncharacterized protein</fullName>
    </submittedName>
</protein>
<proteinExistence type="predicted"/>
<dbReference type="Proteomes" id="UP000249056">
    <property type="component" value="Unassembled WGS sequence"/>
</dbReference>
<dbReference type="OrthoDB" id="1432093at2759"/>
<evidence type="ECO:0000313" key="1">
    <source>
        <dbReference type="EMBL" id="RAL60538.1"/>
    </source>
</evidence>
<dbReference type="AlphaFoldDB" id="A0A395ILY2"/>